<gene>
    <name evidence="8" type="ORF">KVV02_001252</name>
</gene>
<comment type="similarity">
    <text evidence="1">Belongs to the WD repeat ESC family.</text>
</comment>
<protein>
    <recommendedName>
        <fullName evidence="10">WD40 repeat-like protein</fullName>
    </recommendedName>
</protein>
<keyword evidence="4" id="KW-0805">Transcription regulation</keyword>
<dbReference type="InterPro" id="IPR015943">
    <property type="entry name" value="WD40/YVTN_repeat-like_dom_sf"/>
</dbReference>
<proteinExistence type="inferred from homology"/>
<dbReference type="Pfam" id="PF00400">
    <property type="entry name" value="WD40"/>
    <property type="match status" value="1"/>
</dbReference>
<feature type="region of interest" description="Disordered" evidence="7">
    <location>
        <begin position="60"/>
        <end position="139"/>
    </location>
</feature>
<feature type="repeat" description="WD" evidence="6">
    <location>
        <begin position="283"/>
        <end position="325"/>
    </location>
</feature>
<dbReference type="InterPro" id="IPR019775">
    <property type="entry name" value="WD40_repeat_CS"/>
</dbReference>
<feature type="compositionally biased region" description="Polar residues" evidence="7">
    <location>
        <begin position="104"/>
        <end position="139"/>
    </location>
</feature>
<dbReference type="PROSITE" id="PS50294">
    <property type="entry name" value="WD_REPEATS_REGION"/>
    <property type="match status" value="1"/>
</dbReference>
<keyword evidence="2 6" id="KW-0853">WD repeat</keyword>
<dbReference type="PANTHER" id="PTHR10253">
    <property type="entry name" value="POLYCOMB PROTEIN"/>
    <property type="match status" value="1"/>
</dbReference>
<accession>A0A9P8D146</accession>
<dbReference type="InterPro" id="IPR051243">
    <property type="entry name" value="PcG_WD-repeat"/>
</dbReference>
<keyword evidence="3" id="KW-0677">Repeat</keyword>
<evidence type="ECO:0000256" key="5">
    <source>
        <dbReference type="ARBA" id="ARBA00023163"/>
    </source>
</evidence>
<evidence type="ECO:0000256" key="6">
    <source>
        <dbReference type="PROSITE-ProRule" id="PRU00221"/>
    </source>
</evidence>
<evidence type="ECO:0000313" key="8">
    <source>
        <dbReference type="EMBL" id="KAG9322510.1"/>
    </source>
</evidence>
<dbReference type="SMART" id="SM00320">
    <property type="entry name" value="WD40"/>
    <property type="match status" value="5"/>
</dbReference>
<dbReference type="InterPro" id="IPR001680">
    <property type="entry name" value="WD40_rpt"/>
</dbReference>
<evidence type="ECO:0000256" key="2">
    <source>
        <dbReference type="ARBA" id="ARBA00022574"/>
    </source>
</evidence>
<dbReference type="EMBL" id="JAIFTL010000142">
    <property type="protein sequence ID" value="KAG9322510.1"/>
    <property type="molecule type" value="Genomic_DNA"/>
</dbReference>
<organism evidence="8 9">
    <name type="scientific">Mortierella alpina</name>
    <name type="common">Oleaginous fungus</name>
    <name type="synonym">Mortierella renispora</name>
    <dbReference type="NCBI Taxonomy" id="64518"/>
    <lineage>
        <taxon>Eukaryota</taxon>
        <taxon>Fungi</taxon>
        <taxon>Fungi incertae sedis</taxon>
        <taxon>Mucoromycota</taxon>
        <taxon>Mortierellomycotina</taxon>
        <taxon>Mortierellomycetes</taxon>
        <taxon>Mortierellales</taxon>
        <taxon>Mortierellaceae</taxon>
        <taxon>Mortierella</taxon>
    </lineage>
</organism>
<evidence type="ECO:0000256" key="4">
    <source>
        <dbReference type="ARBA" id="ARBA00023015"/>
    </source>
</evidence>
<dbReference type="AlphaFoldDB" id="A0A9P8D146"/>
<dbReference type="Proteomes" id="UP000717515">
    <property type="component" value="Unassembled WGS sequence"/>
</dbReference>
<sequence>MNIALCKETRKLKSAWDALFCNLFVFSLCPQQRVFPFPFLLSHLFNPFVPFINQRDMSAPASPLKREREDAAAASSEEDYFTPDSSASPGPSKRKSPPPANSIREGSSVSTITDPATPKTSESDMQPNGVPETTSANKQEQLEVVFKNLRLRRIVKENHGSEVNQLAFCLNPHHNRTPFGIDHIKVFEKRGAVKRDPSDNSNVLGTTGGPQANIYDNEHCGDHLDIMSHFLLDPAGEEGAEELPEMLTCCWMHQPQDAILATAGTDKVIHVLSLARSKELVRLTGHTHTITDIQAHPNNDNYLLSASKDGSIRMWNILTGKCLLIFEMKASVVCFNPNTEGRTFLTGGYNGEVREWSVPDLELEPEEPIVVLANESRVLQSALHSARIDCIRFAKGKVLSKSVNGKIEYWDATTLQHIRTFTIKNTASNQCRFDVSLDELFFCAGTSNGSVYIYNIETGKTVTELKHRRSTKAIRTCIFSRDCRTVICAGEDSFIWRYDYVTDETLNEWASWKPEP</sequence>
<reference evidence="8" key="1">
    <citation type="submission" date="2021-07" db="EMBL/GenBank/DDBJ databases">
        <title>Draft genome of Mortierella alpina, strain LL118, isolated from an aspen leaf litter sample.</title>
        <authorList>
            <person name="Yang S."/>
            <person name="Vinatzer B.A."/>
        </authorList>
    </citation>
    <scope>NUCLEOTIDE SEQUENCE</scope>
    <source>
        <strain evidence="8">LL118</strain>
    </source>
</reference>
<name>A0A9P8D146_MORAP</name>
<evidence type="ECO:0000313" key="9">
    <source>
        <dbReference type="Proteomes" id="UP000717515"/>
    </source>
</evidence>
<dbReference type="PROSITE" id="PS00678">
    <property type="entry name" value="WD_REPEATS_1"/>
    <property type="match status" value="1"/>
</dbReference>
<evidence type="ECO:0000256" key="1">
    <source>
        <dbReference type="ARBA" id="ARBA00008075"/>
    </source>
</evidence>
<evidence type="ECO:0000256" key="3">
    <source>
        <dbReference type="ARBA" id="ARBA00022737"/>
    </source>
</evidence>
<dbReference type="SUPFAM" id="SSF50978">
    <property type="entry name" value="WD40 repeat-like"/>
    <property type="match status" value="1"/>
</dbReference>
<dbReference type="Gene3D" id="2.130.10.10">
    <property type="entry name" value="YVTN repeat-like/Quinoprotein amine dehydrogenase"/>
    <property type="match status" value="1"/>
</dbReference>
<evidence type="ECO:0000256" key="7">
    <source>
        <dbReference type="SAM" id="MobiDB-lite"/>
    </source>
</evidence>
<dbReference type="PROSITE" id="PS50082">
    <property type="entry name" value="WD_REPEATS_2"/>
    <property type="match status" value="1"/>
</dbReference>
<comment type="caution">
    <text evidence="8">The sequence shown here is derived from an EMBL/GenBank/DDBJ whole genome shotgun (WGS) entry which is preliminary data.</text>
</comment>
<evidence type="ECO:0008006" key="10">
    <source>
        <dbReference type="Google" id="ProtNLM"/>
    </source>
</evidence>
<keyword evidence="5" id="KW-0804">Transcription</keyword>
<dbReference type="InterPro" id="IPR036322">
    <property type="entry name" value="WD40_repeat_dom_sf"/>
</dbReference>